<dbReference type="AlphaFoldDB" id="A4BDE3"/>
<dbReference type="GO" id="GO:0003700">
    <property type="term" value="F:DNA-binding transcription factor activity"/>
    <property type="evidence" value="ECO:0007669"/>
    <property type="project" value="InterPro"/>
</dbReference>
<gene>
    <name evidence="6" type="ORF">MED297_06044</name>
</gene>
<comment type="caution">
    <text evidence="6">The sequence shown here is derived from an EMBL/GenBank/DDBJ whole genome shotgun (WGS) entry which is preliminary data.</text>
</comment>
<sequence length="299" mass="33804">MDQLRALRYFASVADTSSFSRSAERFRVPPSSLSRRIADLEAHLGATLLNRTTRSVSLTEVGRQYAKQIQPLLQNLAEADDAVRSYSKEPMGTLRISSMVSFGEHKLRPVLKDFSARYPKIVLDVHLTDTVTTLDKDHIDLAIRGGYVPNERIVAKRLMGNDFVPLAAPSYLQRHGTPTTALELRQHRGLYFRTPAGPTPWLAKIDEQWQNVSGPAVMTTNDGPWLREQAVNGGGIIFMPKWVCEEEIERGQLIELTLDAPTRITPDNQFAVYLLYQTHRYSIPKIKVAVDYLLERLTE</sequence>
<keyword evidence="3" id="KW-0238">DNA-binding</keyword>
<evidence type="ECO:0000313" key="6">
    <source>
        <dbReference type="EMBL" id="EAR09887.1"/>
    </source>
</evidence>
<evidence type="ECO:0000313" key="7">
    <source>
        <dbReference type="Proteomes" id="UP000005953"/>
    </source>
</evidence>
<evidence type="ECO:0000259" key="5">
    <source>
        <dbReference type="PROSITE" id="PS50931"/>
    </source>
</evidence>
<dbReference type="FunFam" id="1.10.10.10:FF:000001">
    <property type="entry name" value="LysR family transcriptional regulator"/>
    <property type="match status" value="1"/>
</dbReference>
<keyword evidence="2" id="KW-0805">Transcription regulation</keyword>
<evidence type="ECO:0000256" key="3">
    <source>
        <dbReference type="ARBA" id="ARBA00023125"/>
    </source>
</evidence>
<dbReference type="InterPro" id="IPR000847">
    <property type="entry name" value="LysR_HTH_N"/>
</dbReference>
<evidence type="ECO:0000256" key="1">
    <source>
        <dbReference type="ARBA" id="ARBA00009437"/>
    </source>
</evidence>
<dbReference type="Pfam" id="PF03466">
    <property type="entry name" value="LysR_substrate"/>
    <property type="match status" value="1"/>
</dbReference>
<evidence type="ECO:0000256" key="2">
    <source>
        <dbReference type="ARBA" id="ARBA00023015"/>
    </source>
</evidence>
<comment type="similarity">
    <text evidence="1">Belongs to the LysR transcriptional regulatory family.</text>
</comment>
<dbReference type="SUPFAM" id="SSF53850">
    <property type="entry name" value="Periplasmic binding protein-like II"/>
    <property type="match status" value="1"/>
</dbReference>
<dbReference type="Proteomes" id="UP000005953">
    <property type="component" value="Unassembled WGS sequence"/>
</dbReference>
<dbReference type="InterPro" id="IPR036390">
    <property type="entry name" value="WH_DNA-bd_sf"/>
</dbReference>
<dbReference type="Gene3D" id="3.40.190.290">
    <property type="match status" value="1"/>
</dbReference>
<dbReference type="InterPro" id="IPR005119">
    <property type="entry name" value="LysR_subst-bd"/>
</dbReference>
<dbReference type="STRING" id="314283.MED297_06044"/>
<evidence type="ECO:0000256" key="4">
    <source>
        <dbReference type="ARBA" id="ARBA00023163"/>
    </source>
</evidence>
<dbReference type="InterPro" id="IPR036388">
    <property type="entry name" value="WH-like_DNA-bd_sf"/>
</dbReference>
<protein>
    <submittedName>
        <fullName evidence="6">Putative transcriptional regulatory protein (LysR family)</fullName>
    </submittedName>
</protein>
<organism evidence="6 7">
    <name type="scientific">Reinekea blandensis MED297</name>
    <dbReference type="NCBI Taxonomy" id="314283"/>
    <lineage>
        <taxon>Bacteria</taxon>
        <taxon>Pseudomonadati</taxon>
        <taxon>Pseudomonadota</taxon>
        <taxon>Gammaproteobacteria</taxon>
        <taxon>Oceanospirillales</taxon>
        <taxon>Saccharospirillaceae</taxon>
        <taxon>Reinekea</taxon>
    </lineage>
</organism>
<dbReference type="Pfam" id="PF00126">
    <property type="entry name" value="HTH_1"/>
    <property type="match status" value="1"/>
</dbReference>
<dbReference type="PANTHER" id="PTHR30537:SF5">
    <property type="entry name" value="HTH-TYPE TRANSCRIPTIONAL ACTIVATOR TTDR-RELATED"/>
    <property type="match status" value="1"/>
</dbReference>
<reference evidence="6 7" key="1">
    <citation type="submission" date="2006-02" db="EMBL/GenBank/DDBJ databases">
        <authorList>
            <person name="Pinhassi J."/>
            <person name="Pedros-Alio C."/>
            <person name="Ferriera S."/>
            <person name="Johnson J."/>
            <person name="Kravitz S."/>
            <person name="Halpern A."/>
            <person name="Remington K."/>
            <person name="Beeson K."/>
            <person name="Tran B."/>
            <person name="Rogers Y.-H."/>
            <person name="Friedman R."/>
            <person name="Venter J.C."/>
        </authorList>
    </citation>
    <scope>NUCLEOTIDE SEQUENCE [LARGE SCALE GENOMIC DNA]</scope>
    <source>
        <strain evidence="6 7">MED297</strain>
    </source>
</reference>
<dbReference type="HOGENOM" id="CLU_039613_16_2_6"/>
<dbReference type="Gene3D" id="1.10.10.10">
    <property type="entry name" value="Winged helix-like DNA-binding domain superfamily/Winged helix DNA-binding domain"/>
    <property type="match status" value="1"/>
</dbReference>
<dbReference type="OrthoDB" id="9815676at2"/>
<dbReference type="SUPFAM" id="SSF46785">
    <property type="entry name" value="Winged helix' DNA-binding domain"/>
    <property type="match status" value="1"/>
</dbReference>
<dbReference type="PANTHER" id="PTHR30537">
    <property type="entry name" value="HTH-TYPE TRANSCRIPTIONAL REGULATOR"/>
    <property type="match status" value="1"/>
</dbReference>
<keyword evidence="7" id="KW-1185">Reference proteome</keyword>
<name>A4BDE3_9GAMM</name>
<dbReference type="EMBL" id="AAOE01000007">
    <property type="protein sequence ID" value="EAR09887.1"/>
    <property type="molecule type" value="Genomic_DNA"/>
</dbReference>
<dbReference type="PROSITE" id="PS50931">
    <property type="entry name" value="HTH_LYSR"/>
    <property type="match status" value="1"/>
</dbReference>
<feature type="domain" description="HTH lysR-type" evidence="5">
    <location>
        <begin position="1"/>
        <end position="59"/>
    </location>
</feature>
<dbReference type="CDD" id="cd08422">
    <property type="entry name" value="PBP2_CrgA_like"/>
    <property type="match status" value="1"/>
</dbReference>
<keyword evidence="4" id="KW-0804">Transcription</keyword>
<dbReference type="RefSeq" id="WP_008048431.1">
    <property type="nucleotide sequence ID" value="NZ_CH724155.1"/>
</dbReference>
<accession>A4BDE3</accession>
<dbReference type="GO" id="GO:0003677">
    <property type="term" value="F:DNA binding"/>
    <property type="evidence" value="ECO:0007669"/>
    <property type="project" value="UniProtKB-KW"/>
</dbReference>
<dbReference type="InterPro" id="IPR058163">
    <property type="entry name" value="LysR-type_TF_proteobact-type"/>
</dbReference>
<proteinExistence type="inferred from homology"/>